<dbReference type="Gene3D" id="3.40.190.10">
    <property type="entry name" value="Periplasmic binding protein-like II"/>
    <property type="match status" value="2"/>
</dbReference>
<dbReference type="Pfam" id="PF12974">
    <property type="entry name" value="Phosphonate-bd"/>
    <property type="match status" value="1"/>
</dbReference>
<keyword evidence="1" id="KW-0732">Signal</keyword>
<dbReference type="PANTHER" id="PTHR30024">
    <property type="entry name" value="ALIPHATIC SULFONATES-BINDING PROTEIN-RELATED"/>
    <property type="match status" value="1"/>
</dbReference>
<comment type="caution">
    <text evidence="2">The sequence shown here is derived from an EMBL/GenBank/DDBJ whole genome shotgun (WGS) entry which is preliminary data.</text>
</comment>
<feature type="chain" id="PRO_5018781259" evidence="1">
    <location>
        <begin position="29"/>
        <end position="294"/>
    </location>
</feature>
<organism evidence="2 3">
    <name type="scientific">Hwanghaeella grinnelliae</name>
    <dbReference type="NCBI Taxonomy" id="2500179"/>
    <lineage>
        <taxon>Bacteria</taxon>
        <taxon>Pseudomonadati</taxon>
        <taxon>Pseudomonadota</taxon>
        <taxon>Alphaproteobacteria</taxon>
        <taxon>Rhodospirillales</taxon>
        <taxon>Rhodospirillaceae</taxon>
        <taxon>Hwanghaeella</taxon>
    </lineage>
</organism>
<accession>A0A3S2Y515</accession>
<dbReference type="Proteomes" id="UP000287447">
    <property type="component" value="Unassembled WGS sequence"/>
</dbReference>
<protein>
    <submittedName>
        <fullName evidence="2">Phosphonate-binding protein</fullName>
    </submittedName>
</protein>
<dbReference type="SUPFAM" id="SSF53850">
    <property type="entry name" value="Periplasmic binding protein-like II"/>
    <property type="match status" value="1"/>
</dbReference>
<dbReference type="InterPro" id="IPR006311">
    <property type="entry name" value="TAT_signal"/>
</dbReference>
<dbReference type="OrthoDB" id="7374754at2"/>
<reference evidence="3" key="1">
    <citation type="submission" date="2019-01" db="EMBL/GenBank/DDBJ databases">
        <title>Gri0909 isolated from a small marine red alga.</title>
        <authorList>
            <person name="Kim J."/>
            <person name="Jeong S.E."/>
            <person name="Jeon C.O."/>
        </authorList>
    </citation>
    <scope>NUCLEOTIDE SEQUENCE [LARGE SCALE GENOMIC DNA]</scope>
    <source>
        <strain evidence="3">Gri0909</strain>
    </source>
</reference>
<sequence>MNRRRFVSAAAGALAATAIALTATAASAAETIRFAVTDVEGLEALQTEFGPFRDKLSALTGYDVEFFPVNSRTAAVEALSSEHIDFVLTGPAEYVVFKSRTDAKVVVGWQRPDYFAQIVVMADGPIKTVEDLRGKKVSFGSVGSTSQHLGPAQALADMGLVYNKDYAPQIISRNVAVEAMIRGDLQAVGMNFGHLNIIRKAFPDHAFTVVARGRDLPNDILIAGKHVSAEMFDKIRTTFIEHGKDLMAQVVKGDDNKKYLGGHFLATIEDKDYNYVRSMYSTIGVDKFNSFVGN</sequence>
<name>A0A3S2Y515_9PROT</name>
<dbReference type="AlphaFoldDB" id="A0A3S2Y515"/>
<dbReference type="EMBL" id="SADE01000001">
    <property type="protein sequence ID" value="RVU38722.1"/>
    <property type="molecule type" value="Genomic_DNA"/>
</dbReference>
<evidence type="ECO:0000313" key="3">
    <source>
        <dbReference type="Proteomes" id="UP000287447"/>
    </source>
</evidence>
<evidence type="ECO:0000256" key="1">
    <source>
        <dbReference type="SAM" id="SignalP"/>
    </source>
</evidence>
<dbReference type="RefSeq" id="WP_127764094.1">
    <property type="nucleotide sequence ID" value="NZ_SADE01000001.1"/>
</dbReference>
<feature type="signal peptide" evidence="1">
    <location>
        <begin position="1"/>
        <end position="28"/>
    </location>
</feature>
<keyword evidence="3" id="KW-1185">Reference proteome</keyword>
<evidence type="ECO:0000313" key="2">
    <source>
        <dbReference type="EMBL" id="RVU38722.1"/>
    </source>
</evidence>
<proteinExistence type="predicted"/>
<dbReference type="PANTHER" id="PTHR30024:SF17">
    <property type="entry name" value="SOLUTE-BINDING PROTEIN FAMILY 3_N-TERMINAL DOMAIN-CONTAINING PROTEIN"/>
    <property type="match status" value="1"/>
</dbReference>
<gene>
    <name evidence="2" type="ORF">EOI86_05480</name>
</gene>
<dbReference type="PROSITE" id="PS51318">
    <property type="entry name" value="TAT"/>
    <property type="match status" value="1"/>
</dbReference>